<gene>
    <name evidence="1" type="ORF">EK417_10325</name>
</gene>
<accession>A0ABY2R6Y2</accession>
<organism evidence="1 2">
    <name type="scientific">Chryseobacterium candidae</name>
    <dbReference type="NCBI Taxonomy" id="1978493"/>
    <lineage>
        <taxon>Bacteria</taxon>
        <taxon>Pseudomonadati</taxon>
        <taxon>Bacteroidota</taxon>
        <taxon>Flavobacteriia</taxon>
        <taxon>Flavobacteriales</taxon>
        <taxon>Weeksellaceae</taxon>
        <taxon>Chryseobacterium group</taxon>
        <taxon>Chryseobacterium</taxon>
    </lineage>
</organism>
<dbReference type="Proteomes" id="UP000306038">
    <property type="component" value="Unassembled WGS sequence"/>
</dbReference>
<reference evidence="1 2" key="1">
    <citation type="submission" date="2019-01" db="EMBL/GenBank/DDBJ databases">
        <authorList>
            <person name="B I."/>
            <person name="Ch S."/>
            <person name="Ch V.R."/>
        </authorList>
    </citation>
    <scope>NUCLEOTIDE SEQUENCE [LARGE SCALE GENOMIC DNA]</scope>
    <source>
        <strain evidence="1 2">JC507</strain>
    </source>
</reference>
<name>A0ABY2R6Y2_9FLAO</name>
<comment type="caution">
    <text evidence="1">The sequence shown here is derived from an EMBL/GenBank/DDBJ whole genome shotgun (WGS) entry which is preliminary data.</text>
</comment>
<proteinExistence type="predicted"/>
<dbReference type="RefSeq" id="WP_136522116.1">
    <property type="nucleotide sequence ID" value="NZ_SDLV01000019.1"/>
</dbReference>
<evidence type="ECO:0000313" key="1">
    <source>
        <dbReference type="EMBL" id="THV59836.1"/>
    </source>
</evidence>
<dbReference type="EMBL" id="SDLV01000019">
    <property type="protein sequence ID" value="THV59836.1"/>
    <property type="molecule type" value="Genomic_DNA"/>
</dbReference>
<evidence type="ECO:0000313" key="2">
    <source>
        <dbReference type="Proteomes" id="UP000306038"/>
    </source>
</evidence>
<sequence>MKNTLKFLLILHILSLLIINYNALTVLIEKKTKFNKISNQIVPYLKQNKISKNTIEAIGIYENFLGADRGFEFFSPNTSNVENKLIFIGNNKEQLYLLNSIEGSLKYYTFNSYINPLLANTGSRDFILRNICAHLFQKHQKINEISVFIVTTTVSELYNREVSEKNNNTLIAKIKKNE</sequence>
<protein>
    <submittedName>
        <fullName evidence="1">Uncharacterized protein</fullName>
    </submittedName>
</protein>
<keyword evidence="2" id="KW-1185">Reference proteome</keyword>